<dbReference type="SUPFAM" id="SSF46894">
    <property type="entry name" value="C-terminal effector domain of the bipartite response regulators"/>
    <property type="match status" value="1"/>
</dbReference>
<organism evidence="1 3">
    <name type="scientific">Arsenophonus nasoniae</name>
    <name type="common">son-killer infecting Nasonia vitripennis</name>
    <dbReference type="NCBI Taxonomy" id="638"/>
    <lineage>
        <taxon>Bacteria</taxon>
        <taxon>Pseudomonadati</taxon>
        <taxon>Pseudomonadota</taxon>
        <taxon>Gammaproteobacteria</taxon>
        <taxon>Enterobacterales</taxon>
        <taxon>Morganellaceae</taxon>
        <taxon>Arsenophonus</taxon>
    </lineage>
</organism>
<dbReference type="Proteomes" id="UP001177592">
    <property type="component" value="Plasmid paNv_CAN3"/>
</dbReference>
<dbReference type="GO" id="GO:0006355">
    <property type="term" value="P:regulation of DNA-templated transcription"/>
    <property type="evidence" value="ECO:0007669"/>
    <property type="project" value="InterPro"/>
</dbReference>
<evidence type="ECO:0000313" key="1">
    <source>
        <dbReference type="EMBL" id="QBY46647.1"/>
    </source>
</evidence>
<name>A0A4P7L1S0_9GAMM</name>
<dbReference type="Proteomes" id="UP000295134">
    <property type="component" value="Plasmid pArsFIN8"/>
</dbReference>
<dbReference type="RefSeq" id="WP_026823137.1">
    <property type="nucleotide sequence ID" value="NZ_CP038620.1"/>
</dbReference>
<dbReference type="Gene3D" id="1.10.10.10">
    <property type="entry name" value="Winged helix-like DNA-binding domain superfamily/Winged helix DNA-binding domain"/>
    <property type="match status" value="1"/>
</dbReference>
<dbReference type="KEGG" id="ans:ArsFIN_52580"/>
<dbReference type="InterPro" id="IPR016032">
    <property type="entry name" value="Sig_transdc_resp-reg_C-effctor"/>
</dbReference>
<evidence type="ECO:0000313" key="3">
    <source>
        <dbReference type="Proteomes" id="UP000295134"/>
    </source>
</evidence>
<gene>
    <name evidence="1" type="ORF">ArsFIN_52580</name>
    <name evidence="2" type="ORF">QE258_23845</name>
</gene>
<dbReference type="EMBL" id="CP123526">
    <property type="protein sequence ID" value="WGM08323.1"/>
    <property type="molecule type" value="Genomic_DNA"/>
</dbReference>
<dbReference type="InterPro" id="IPR036388">
    <property type="entry name" value="WH-like_DNA-bd_sf"/>
</dbReference>
<keyword evidence="1" id="KW-0614">Plasmid</keyword>
<geneLocation type="plasmid" evidence="2 4">
    <name>paNv_CAN3</name>
</geneLocation>
<dbReference type="GO" id="GO:0003677">
    <property type="term" value="F:DNA binding"/>
    <property type="evidence" value="ECO:0007669"/>
    <property type="project" value="InterPro"/>
</dbReference>
<accession>A0A4P7L1S0</accession>
<evidence type="ECO:0000313" key="4">
    <source>
        <dbReference type="Proteomes" id="UP001177592"/>
    </source>
</evidence>
<geneLocation type="plasmid" evidence="3">
    <name>parsfin8</name>
</geneLocation>
<dbReference type="GeneID" id="39751008"/>
<reference evidence="2" key="2">
    <citation type="submission" date="2023-04" db="EMBL/GenBank/DDBJ databases">
        <title>Genome dynamics across the evolutionary transition to endosymbiosis.</title>
        <authorList>
            <person name="Siozios S."/>
            <person name="Nadal-Jimenez P."/>
            <person name="Azagi T."/>
            <person name="Sprong H."/>
            <person name="Frost C.L."/>
            <person name="Parratt S.R."/>
            <person name="Taylor G."/>
            <person name="Brettell L."/>
            <person name="Lew K.C."/>
            <person name="Croft L."/>
            <person name="King K.C."/>
            <person name="Brockhurst M.A."/>
            <person name="Hypsa V."/>
            <person name="Novakova E."/>
            <person name="Darby A.C."/>
            <person name="Hurst G.D.D."/>
        </authorList>
    </citation>
    <scope>NUCLEOTIDE SEQUENCE</scope>
    <source>
        <strain evidence="2">ANv_CAN</strain>
        <plasmid evidence="2">paNv_CAN3</plasmid>
    </source>
</reference>
<keyword evidence="4" id="KW-1185">Reference proteome</keyword>
<dbReference type="AlphaFoldDB" id="A0A4P7L1S0"/>
<protein>
    <submittedName>
        <fullName evidence="2">Response regulator transcription factor</fullName>
    </submittedName>
</protein>
<reference evidence="1 3" key="1">
    <citation type="submission" date="2019-03" db="EMBL/GenBank/DDBJ databases">
        <title>Long-read sequencing reveals hyperdense prophage content in a complex bacterial symbiont genome.</title>
        <authorList>
            <person name="Frost C.L."/>
            <person name="Siozios S."/>
            <person name="Nadal-Jimenez P."/>
            <person name="Brockhurst M.A."/>
            <person name="King K.C."/>
            <person name="Darby A.C."/>
            <person name="Hurst G.D.D."/>
        </authorList>
    </citation>
    <scope>NUCLEOTIDE SEQUENCE [LARGE SCALE GENOMIC DNA]</scope>
    <source>
        <strain evidence="1 3">FIN</strain>
        <plasmid evidence="3">parsfin8</plasmid>
        <plasmid evidence="1">pArsFIN8</plasmid>
    </source>
</reference>
<dbReference type="EMBL" id="CP038620">
    <property type="protein sequence ID" value="QBY46647.1"/>
    <property type="molecule type" value="Genomic_DNA"/>
</dbReference>
<geneLocation type="plasmid" evidence="1">
    <name>pArsFIN8</name>
</geneLocation>
<proteinExistence type="predicted"/>
<sequence>MRTFDLNQIEQFSNVFPELTTKEQLETAMLFSLGLSKKEIASARNVAYRTVEHSLEDIKTRYDLYSLNDMLSIFQVRLSFLALSGCFVKKQ</sequence>
<evidence type="ECO:0000313" key="2">
    <source>
        <dbReference type="EMBL" id="WGM08323.1"/>
    </source>
</evidence>